<dbReference type="EMBL" id="FXSZ01000003">
    <property type="protein sequence ID" value="SMO53864.1"/>
    <property type="molecule type" value="Genomic_DNA"/>
</dbReference>
<evidence type="ECO:0000313" key="5">
    <source>
        <dbReference type="Proteomes" id="UP000315971"/>
    </source>
</evidence>
<gene>
    <name evidence="4" type="ORF">SAMN06265350_103176</name>
</gene>
<proteinExistence type="predicted"/>
<dbReference type="Proteomes" id="UP000315971">
    <property type="component" value="Unassembled WGS sequence"/>
</dbReference>
<accession>A0A521C387</accession>
<name>A0A521C387_9SPHI</name>
<feature type="signal peptide" evidence="3">
    <location>
        <begin position="1"/>
        <end position="26"/>
    </location>
</feature>
<sequence>MRKPHFISLIAIIGLLCISFRLNAQAITLENKANATTVKPSTIFTVRIPLQASTGFDWKLEKGSPLIYEVKSATEENIAGKMDGKTMKVFTLRSSGASGEAELKFTMSRSVQTKLPVEEKTLKVTIKP</sequence>
<dbReference type="SUPFAM" id="SSF141066">
    <property type="entry name" value="ICP-like"/>
    <property type="match status" value="1"/>
</dbReference>
<protein>
    <submittedName>
        <fullName evidence="4">Chagasin family peptidase inhibitor I42</fullName>
    </submittedName>
</protein>
<organism evidence="4 5">
    <name type="scientific">Solitalea koreensis</name>
    <dbReference type="NCBI Taxonomy" id="543615"/>
    <lineage>
        <taxon>Bacteria</taxon>
        <taxon>Pseudomonadati</taxon>
        <taxon>Bacteroidota</taxon>
        <taxon>Sphingobacteriia</taxon>
        <taxon>Sphingobacteriales</taxon>
        <taxon>Sphingobacteriaceae</taxon>
        <taxon>Solitalea</taxon>
    </lineage>
</organism>
<dbReference type="GO" id="GO:0004869">
    <property type="term" value="F:cysteine-type endopeptidase inhibitor activity"/>
    <property type="evidence" value="ECO:0007669"/>
    <property type="project" value="UniProtKB-KW"/>
</dbReference>
<dbReference type="OrthoDB" id="7872263at2"/>
<evidence type="ECO:0000256" key="3">
    <source>
        <dbReference type="SAM" id="SignalP"/>
    </source>
</evidence>
<evidence type="ECO:0000256" key="1">
    <source>
        <dbReference type="ARBA" id="ARBA00022690"/>
    </source>
</evidence>
<keyword evidence="3" id="KW-0732">Signal</keyword>
<feature type="chain" id="PRO_5021934641" evidence="3">
    <location>
        <begin position="27"/>
        <end position="128"/>
    </location>
</feature>
<evidence type="ECO:0000256" key="2">
    <source>
        <dbReference type="ARBA" id="ARBA00022704"/>
    </source>
</evidence>
<evidence type="ECO:0000313" key="4">
    <source>
        <dbReference type="EMBL" id="SMO53864.1"/>
    </source>
</evidence>
<keyword evidence="5" id="KW-1185">Reference proteome</keyword>
<dbReference type="InterPro" id="IPR036331">
    <property type="entry name" value="Chagasin-like_sf"/>
</dbReference>
<keyword evidence="1" id="KW-0646">Protease inhibitor</keyword>
<reference evidence="4 5" key="1">
    <citation type="submission" date="2017-05" db="EMBL/GenBank/DDBJ databases">
        <authorList>
            <person name="Varghese N."/>
            <person name="Submissions S."/>
        </authorList>
    </citation>
    <scope>NUCLEOTIDE SEQUENCE [LARGE SCALE GENOMIC DNA]</scope>
    <source>
        <strain evidence="4 5">DSM 21342</strain>
    </source>
</reference>
<dbReference type="RefSeq" id="WP_142602498.1">
    <property type="nucleotide sequence ID" value="NZ_FXSZ01000003.1"/>
</dbReference>
<dbReference type="Gene3D" id="2.60.40.2020">
    <property type="match status" value="1"/>
</dbReference>
<keyword evidence="2" id="KW-0789">Thiol protease inhibitor</keyword>
<dbReference type="AlphaFoldDB" id="A0A521C387"/>